<evidence type="ECO:0000256" key="5">
    <source>
        <dbReference type="ARBA" id="ARBA00050590"/>
    </source>
</evidence>
<dbReference type="GeneID" id="97608561"/>
<keyword evidence="4" id="KW-0067">ATP-binding</keyword>
<dbReference type="InterPro" id="IPR003439">
    <property type="entry name" value="ABC_transporter-like_ATP-bd"/>
</dbReference>
<evidence type="ECO:0000256" key="1">
    <source>
        <dbReference type="ARBA" id="ARBA00005417"/>
    </source>
</evidence>
<comment type="caution">
    <text evidence="11">The sequence shown here is derived from an EMBL/GenBank/DDBJ whole genome shotgun (WGS) entry which is preliminary data.</text>
</comment>
<feature type="domain" description="ABC transporter" evidence="10">
    <location>
        <begin position="7"/>
        <end position="240"/>
    </location>
</feature>
<dbReference type="RefSeq" id="WP_109941383.1">
    <property type="nucleotide sequence ID" value="NZ_CP176366.1"/>
</dbReference>
<dbReference type="SUPFAM" id="SSF52540">
    <property type="entry name" value="P-loop containing nucleoside triphosphate hydrolases"/>
    <property type="match status" value="1"/>
</dbReference>
<evidence type="ECO:0000256" key="9">
    <source>
        <dbReference type="ARBA" id="ARBA00077139"/>
    </source>
</evidence>
<dbReference type="PROSITE" id="PS00211">
    <property type="entry name" value="ABC_TRANSPORTER_1"/>
    <property type="match status" value="1"/>
</dbReference>
<name>A0A2V2MX39_9EURY</name>
<evidence type="ECO:0000313" key="11">
    <source>
        <dbReference type="EMBL" id="PWR72472.1"/>
    </source>
</evidence>
<evidence type="ECO:0000313" key="12">
    <source>
        <dbReference type="Proteomes" id="UP000245934"/>
    </source>
</evidence>
<dbReference type="PANTHER" id="PTHR42734:SF17">
    <property type="entry name" value="METAL TRANSPORT SYSTEM ATP-BINDING PROTEIN TM_0124-RELATED"/>
    <property type="match status" value="1"/>
</dbReference>
<protein>
    <recommendedName>
        <fullName evidence="8">Cobalamin import ATP-binding protein BtuD</fullName>
        <ecNumber evidence="7">7.6.2.8</ecNumber>
    </recommendedName>
    <alternativeName>
        <fullName evidence="9">Vitamin B12-transporting ATPase</fullName>
    </alternativeName>
</protein>
<comment type="function">
    <text evidence="6">Required for corrinoid utilization. Probably part of the ABC transporter complex BtuCDF involved in cobalamin (vitamin B12) import. Probably responsible for energy coupling to the transport system.</text>
</comment>
<dbReference type="InterPro" id="IPR017871">
    <property type="entry name" value="ABC_transporter-like_CS"/>
</dbReference>
<dbReference type="AlphaFoldDB" id="A0A2V2MX39"/>
<dbReference type="Gene3D" id="3.40.50.300">
    <property type="entry name" value="P-loop containing nucleotide triphosphate hydrolases"/>
    <property type="match status" value="1"/>
</dbReference>
<evidence type="ECO:0000256" key="7">
    <source>
        <dbReference type="ARBA" id="ARBA00066387"/>
    </source>
</evidence>
<dbReference type="CDD" id="cd03235">
    <property type="entry name" value="ABC_Metallic_Cations"/>
    <property type="match status" value="1"/>
</dbReference>
<evidence type="ECO:0000256" key="3">
    <source>
        <dbReference type="ARBA" id="ARBA00022741"/>
    </source>
</evidence>
<dbReference type="EMBL" id="QGMZ01000026">
    <property type="protein sequence ID" value="PWR72472.1"/>
    <property type="molecule type" value="Genomic_DNA"/>
</dbReference>
<comment type="catalytic activity">
    <reaction evidence="5">
        <text>an R-cob(III)alamin(out) + ATP + H2O = an R-cob(III)alamin(in) + ADP + phosphate + H(+)</text>
        <dbReference type="Rhea" id="RHEA:17873"/>
        <dbReference type="ChEBI" id="CHEBI:15377"/>
        <dbReference type="ChEBI" id="CHEBI:15378"/>
        <dbReference type="ChEBI" id="CHEBI:30616"/>
        <dbReference type="ChEBI" id="CHEBI:43474"/>
        <dbReference type="ChEBI" id="CHEBI:140785"/>
        <dbReference type="ChEBI" id="CHEBI:456216"/>
        <dbReference type="EC" id="7.6.2.8"/>
    </reaction>
</comment>
<evidence type="ECO:0000256" key="4">
    <source>
        <dbReference type="ARBA" id="ARBA00022840"/>
    </source>
</evidence>
<evidence type="ECO:0000256" key="6">
    <source>
        <dbReference type="ARBA" id="ARBA00058960"/>
    </source>
</evidence>
<keyword evidence="12" id="KW-1185">Reference proteome</keyword>
<keyword evidence="2" id="KW-0813">Transport</keyword>
<gene>
    <name evidence="11" type="ORF">DLD82_12100</name>
</gene>
<dbReference type="GO" id="GO:0016887">
    <property type="term" value="F:ATP hydrolysis activity"/>
    <property type="evidence" value="ECO:0007669"/>
    <property type="project" value="InterPro"/>
</dbReference>
<evidence type="ECO:0000256" key="8">
    <source>
        <dbReference type="ARBA" id="ARBA00073649"/>
    </source>
</evidence>
<dbReference type="InterPro" id="IPR050153">
    <property type="entry name" value="Metal_Ion_Import_ABC"/>
</dbReference>
<dbReference type="InterPro" id="IPR027417">
    <property type="entry name" value="P-loop_NTPase"/>
</dbReference>
<reference evidence="11 12" key="1">
    <citation type="submission" date="2018-05" db="EMBL/GenBank/DDBJ databases">
        <title>Draft genome of Methanospirillum stamsii Pt1.</title>
        <authorList>
            <person name="Dueholm M.S."/>
            <person name="Nielsen P.H."/>
            <person name="Bakmann L.F."/>
            <person name="Otzen D.E."/>
        </authorList>
    </citation>
    <scope>NUCLEOTIDE SEQUENCE [LARGE SCALE GENOMIC DNA]</scope>
    <source>
        <strain evidence="11 12">Pt1</strain>
    </source>
</reference>
<dbReference type="GO" id="GO:0015420">
    <property type="term" value="F:ABC-type vitamin B12 transporter activity"/>
    <property type="evidence" value="ECO:0007669"/>
    <property type="project" value="UniProtKB-EC"/>
</dbReference>
<dbReference type="GO" id="GO:0005524">
    <property type="term" value="F:ATP binding"/>
    <property type="evidence" value="ECO:0007669"/>
    <property type="project" value="UniProtKB-KW"/>
</dbReference>
<dbReference type="FunFam" id="3.40.50.300:FF:000134">
    <property type="entry name" value="Iron-enterobactin ABC transporter ATP-binding protein"/>
    <property type="match status" value="1"/>
</dbReference>
<sequence length="258" mass="28968">MENNPVIEVRNVNVYFQNQLILDNVNLVVRKGDFYAIIGPNGAGKTTLIRAILGLTPVDSGEIFLFGKPASLEGRIRIGYVPQHQMFDFTFPITVREMVLTGRIGKKPGLIRRYKDKDYTAVDTALSKLSIKSLEKRPISDLSGGERQRVLIARALVGDPDILILDEPTVYVDTPTEEHFYELLSVLSKSITILMITHDIGVVSRHVTHVACLNRRLYQHDTNHLTADMLAKTYGCPVDLITHGDIPHRVLEYHGDKP</sequence>
<comment type="similarity">
    <text evidence="1">Belongs to the ABC transporter superfamily.</text>
</comment>
<dbReference type="Pfam" id="PF00005">
    <property type="entry name" value="ABC_tran"/>
    <property type="match status" value="1"/>
</dbReference>
<keyword evidence="3" id="KW-0547">Nucleotide-binding</keyword>
<accession>A0A2V2MX39</accession>
<dbReference type="PANTHER" id="PTHR42734">
    <property type="entry name" value="METAL TRANSPORT SYSTEM ATP-BINDING PROTEIN TM_0124-RELATED"/>
    <property type="match status" value="1"/>
</dbReference>
<dbReference type="OrthoDB" id="10909at2157"/>
<dbReference type="PROSITE" id="PS50893">
    <property type="entry name" value="ABC_TRANSPORTER_2"/>
    <property type="match status" value="1"/>
</dbReference>
<evidence type="ECO:0000259" key="10">
    <source>
        <dbReference type="PROSITE" id="PS50893"/>
    </source>
</evidence>
<proteinExistence type="inferred from homology"/>
<evidence type="ECO:0000256" key="2">
    <source>
        <dbReference type="ARBA" id="ARBA00022448"/>
    </source>
</evidence>
<dbReference type="EC" id="7.6.2.8" evidence="7"/>
<dbReference type="SMART" id="SM00382">
    <property type="entry name" value="AAA"/>
    <property type="match status" value="1"/>
</dbReference>
<dbReference type="Proteomes" id="UP000245934">
    <property type="component" value="Unassembled WGS sequence"/>
</dbReference>
<dbReference type="InterPro" id="IPR003593">
    <property type="entry name" value="AAA+_ATPase"/>
</dbReference>
<organism evidence="11 12">
    <name type="scientific">Methanospirillum stamsii</name>
    <dbReference type="NCBI Taxonomy" id="1277351"/>
    <lineage>
        <taxon>Archaea</taxon>
        <taxon>Methanobacteriati</taxon>
        <taxon>Methanobacteriota</taxon>
        <taxon>Stenosarchaea group</taxon>
        <taxon>Methanomicrobia</taxon>
        <taxon>Methanomicrobiales</taxon>
        <taxon>Methanospirillaceae</taxon>
        <taxon>Methanospirillum</taxon>
    </lineage>
</organism>